<sequence>NNNHDRSIKNSDRSWLYIILFLQIKSQIITLNLLMTNFDYYSACKAKLDKVVYRVNFNSISEAIRNVSKGVNHDNE</sequence>
<evidence type="ECO:0000256" key="1">
    <source>
        <dbReference type="SAM" id="Phobius"/>
    </source>
</evidence>
<keyword evidence="1" id="KW-0812">Transmembrane</keyword>
<feature type="transmembrane region" description="Helical" evidence="1">
    <location>
        <begin position="15"/>
        <end position="35"/>
    </location>
</feature>
<proteinExistence type="predicted"/>
<protein>
    <submittedName>
        <fullName evidence="2">Uncharacterized protein</fullName>
    </submittedName>
</protein>
<organism evidence="2">
    <name type="scientific">Salmonella enterica</name>
    <name type="common">Salmonella choleraesuis</name>
    <dbReference type="NCBI Taxonomy" id="28901"/>
    <lineage>
        <taxon>Bacteria</taxon>
        <taxon>Pseudomonadati</taxon>
        <taxon>Pseudomonadota</taxon>
        <taxon>Gammaproteobacteria</taxon>
        <taxon>Enterobacterales</taxon>
        <taxon>Enterobacteriaceae</taxon>
        <taxon>Salmonella</taxon>
    </lineage>
</organism>
<reference evidence="2" key="1">
    <citation type="submission" date="2018-07" db="EMBL/GenBank/DDBJ databases">
        <authorList>
            <consortium name="GenomeTrakr network: Whole genome sequencing for foodborne pathogen traceback"/>
        </authorList>
    </citation>
    <scope>NUCLEOTIDE SEQUENCE</scope>
    <source>
        <strain evidence="2">CFSAN072623</strain>
    </source>
</reference>
<dbReference type="EMBL" id="AAHCCB010000023">
    <property type="protein sequence ID" value="EBU4503109.1"/>
    <property type="molecule type" value="Genomic_DNA"/>
</dbReference>
<keyword evidence="1" id="KW-0472">Membrane</keyword>
<feature type="non-terminal residue" evidence="2">
    <location>
        <position position="1"/>
    </location>
</feature>
<dbReference type="AlphaFoldDB" id="A0A5V5FGW3"/>
<comment type="caution">
    <text evidence="2">The sequence shown here is derived from an EMBL/GenBank/DDBJ whole genome shotgun (WGS) entry which is preliminary data.</text>
</comment>
<accession>A0A5V5FGW3</accession>
<keyword evidence="1" id="KW-1133">Transmembrane helix</keyword>
<evidence type="ECO:0000313" key="2">
    <source>
        <dbReference type="EMBL" id="EBU4503109.1"/>
    </source>
</evidence>
<gene>
    <name evidence="2" type="ORF">CXH34_13655</name>
</gene>
<name>A0A5V5FGW3_SALER</name>